<dbReference type="Proteomes" id="UP000184513">
    <property type="component" value="Unassembled WGS sequence"/>
</dbReference>
<feature type="coiled-coil region" evidence="1">
    <location>
        <begin position="125"/>
        <end position="180"/>
    </location>
</feature>
<protein>
    <submittedName>
        <fullName evidence="3">Uncharacterized protein</fullName>
    </submittedName>
</protein>
<reference evidence="3 4" key="1">
    <citation type="submission" date="2016-11" db="EMBL/GenBank/DDBJ databases">
        <authorList>
            <person name="Jaros S."/>
            <person name="Januszkiewicz K."/>
            <person name="Wedrychowicz H."/>
        </authorList>
    </citation>
    <scope>NUCLEOTIDE SEQUENCE [LARGE SCALE GENOMIC DNA]</scope>
    <source>
        <strain evidence="3 4">CGMCC 1.6102</strain>
    </source>
</reference>
<keyword evidence="4" id="KW-1185">Reference proteome</keyword>
<evidence type="ECO:0000313" key="4">
    <source>
        <dbReference type="Proteomes" id="UP000184513"/>
    </source>
</evidence>
<dbReference type="OrthoDB" id="1431451at2"/>
<gene>
    <name evidence="3" type="ORF">SAMN04488057_1124</name>
</gene>
<name>A0A1M7PYK1_9BACT</name>
<accession>A0A1M7PYK1</accession>
<keyword evidence="2" id="KW-0472">Membrane</keyword>
<feature type="transmembrane region" description="Helical" evidence="2">
    <location>
        <begin position="305"/>
        <end position="323"/>
    </location>
</feature>
<dbReference type="AlphaFoldDB" id="A0A1M7PYK1"/>
<keyword evidence="2" id="KW-1133">Transmembrane helix</keyword>
<evidence type="ECO:0000313" key="3">
    <source>
        <dbReference type="EMBL" id="SHN22719.1"/>
    </source>
</evidence>
<evidence type="ECO:0000256" key="1">
    <source>
        <dbReference type="SAM" id="Coils"/>
    </source>
</evidence>
<feature type="transmembrane region" description="Helical" evidence="2">
    <location>
        <begin position="272"/>
        <end position="293"/>
    </location>
</feature>
<evidence type="ECO:0000256" key="2">
    <source>
        <dbReference type="SAM" id="Phobius"/>
    </source>
</evidence>
<organism evidence="3 4">
    <name type="scientific">Cyclobacterium lianum</name>
    <dbReference type="NCBI Taxonomy" id="388280"/>
    <lineage>
        <taxon>Bacteria</taxon>
        <taxon>Pseudomonadati</taxon>
        <taxon>Bacteroidota</taxon>
        <taxon>Cytophagia</taxon>
        <taxon>Cytophagales</taxon>
        <taxon>Cyclobacteriaceae</taxon>
        <taxon>Cyclobacterium</taxon>
    </lineage>
</organism>
<dbReference type="Gene3D" id="1.20.120.20">
    <property type="entry name" value="Apolipoprotein"/>
    <property type="match status" value="1"/>
</dbReference>
<dbReference type="EMBL" id="FRCY01000012">
    <property type="protein sequence ID" value="SHN22719.1"/>
    <property type="molecule type" value="Genomic_DNA"/>
</dbReference>
<keyword evidence="2" id="KW-0812">Transmembrane</keyword>
<keyword evidence="1" id="KW-0175">Coiled coil</keyword>
<sequence>MNSENFEKHVLFDRISQLSETLQEEKTESKIDLEKLSFFRTAVSYIEDRINITFPDLVQKSEMDELSAELNAAVSQINSYIGNNNIGHLTNATNNFNSALNKIRNFPIPLSKSSFNFSRKIANFEKIVKNKYNALEKEKDDLGKEIFKFKEELDKKNTNIEELTEQLKIKQNQIENLNSTFQTDFNNIKSQQNQEFKSSKETIRSEFNSIKTNFEKEIEGIKNTIDSDTSSLVQDLETKLDEAKRLVNVIGNVGVTGNYQNIANEHKVTANIWRVLAIIFMAILSGLLVYTIWDVSSENYDWIKSVIRIVAAAALSYPATYAAKESSKHRKLETLNRKLELELASLTPFIEMLPEEEKRDIKIKLVEKYFGNHIEFEKNGDIGKEELSIGGFEKVIKSLIPIVKNS</sequence>
<dbReference type="RefSeq" id="WP_073096042.1">
    <property type="nucleotide sequence ID" value="NZ_FRCY01000012.1"/>
</dbReference>
<proteinExistence type="predicted"/>